<name>F9GEK2_FUSOF</name>
<comment type="caution">
    <text evidence="1">The sequence shown here is derived from an EMBL/GenBank/DDBJ whole genome shotgun (WGS) entry which is preliminary data.</text>
</comment>
<sequence>MINNFIIPLDPLMEDAEVNQ</sequence>
<accession>F9GEK2</accession>
<protein>
    <submittedName>
        <fullName evidence="1">Uncharacterized protein</fullName>
    </submittedName>
</protein>
<reference evidence="1" key="1">
    <citation type="journal article" date="2012" name="Mol. Plant Microbe Interact.">
        <title>A highly conserved effector in Fusarium oxysporum is required for full virulence on Arabidopsis.</title>
        <authorList>
            <person name="Thatcher L.F."/>
            <person name="Gardiner D.M."/>
            <person name="Kazan K."/>
            <person name="Manners J."/>
        </authorList>
    </citation>
    <scope>NUCLEOTIDE SEQUENCE [LARGE SCALE GENOMIC DNA]</scope>
    <source>
        <strain evidence="1">Fo5176</strain>
    </source>
</reference>
<evidence type="ECO:0000313" key="1">
    <source>
        <dbReference type="EMBL" id="EGU72405.1"/>
    </source>
</evidence>
<organism evidence="1">
    <name type="scientific">Fusarium oxysporum (strain Fo5176)</name>
    <name type="common">Fusarium vascular wilt</name>
    <dbReference type="NCBI Taxonomy" id="660025"/>
    <lineage>
        <taxon>Eukaryota</taxon>
        <taxon>Fungi</taxon>
        <taxon>Dikarya</taxon>
        <taxon>Ascomycota</taxon>
        <taxon>Pezizomycotina</taxon>
        <taxon>Sordariomycetes</taxon>
        <taxon>Hypocreomycetidae</taxon>
        <taxon>Hypocreales</taxon>
        <taxon>Nectriaceae</taxon>
        <taxon>Fusarium</taxon>
        <taxon>Fusarium oxysporum species complex</taxon>
    </lineage>
</organism>
<proteinExistence type="predicted"/>
<dbReference type="EMBL" id="AFQF01006363">
    <property type="protein sequence ID" value="EGU72405.1"/>
    <property type="molecule type" value="Genomic_DNA"/>
</dbReference>
<dbReference type="AlphaFoldDB" id="F9GEK2"/>
<gene>
    <name evidence="1" type="ORF">FOXB_17086</name>
</gene>